<protein>
    <submittedName>
        <fullName evidence="1">Uncharacterized protein</fullName>
    </submittedName>
</protein>
<gene>
    <name evidence="1" type="ORF">EJF14_50663</name>
</gene>
<proteinExistence type="predicted"/>
<dbReference type="EMBL" id="CP038488">
    <property type="protein sequence ID" value="QFZ29423.1"/>
    <property type="molecule type" value="Genomic_DNA"/>
</dbReference>
<organism evidence="1 2">
    <name type="scientific">Clavispora lusitaniae</name>
    <name type="common">Candida lusitaniae</name>
    <dbReference type="NCBI Taxonomy" id="36911"/>
    <lineage>
        <taxon>Eukaryota</taxon>
        <taxon>Fungi</taxon>
        <taxon>Dikarya</taxon>
        <taxon>Ascomycota</taxon>
        <taxon>Saccharomycotina</taxon>
        <taxon>Pichiomycetes</taxon>
        <taxon>Metschnikowiaceae</taxon>
        <taxon>Clavispora</taxon>
    </lineage>
</organism>
<keyword evidence="2" id="KW-1185">Reference proteome</keyword>
<evidence type="ECO:0000313" key="2">
    <source>
        <dbReference type="Proteomes" id="UP000326582"/>
    </source>
</evidence>
<evidence type="ECO:0000313" key="1">
    <source>
        <dbReference type="EMBL" id="QFZ29423.1"/>
    </source>
</evidence>
<accession>A0ACD0WQL1</accession>
<name>A0ACD0WQL1_CLALS</name>
<reference evidence="2" key="1">
    <citation type="journal article" date="2019" name="MBio">
        <title>Comparative genomics for the elucidation of multidrug resistance (MDR) in Candida lusitaniae.</title>
        <authorList>
            <person name="Kannan A."/>
            <person name="Asner S.A."/>
            <person name="Trachsel E."/>
            <person name="Kelly S."/>
            <person name="Parker J."/>
            <person name="Sanglard D."/>
        </authorList>
    </citation>
    <scope>NUCLEOTIDE SEQUENCE [LARGE SCALE GENOMIC DNA]</scope>
    <source>
        <strain evidence="2">P1</strain>
    </source>
</reference>
<dbReference type="Proteomes" id="UP000326582">
    <property type="component" value="Chromosome 5"/>
</dbReference>
<sequence length="199" mass="22432">MSLQYFLITGDVNSISHITHYLCICSSTSVSLCSHITKLHNRLNSFRVAQDIENRQRVVGNSLIWGRNIVKVNHAILEDPVTHIQSQLQFLFKSQIQVLSGIMHQCLAIVDGDGRVGLFNGLGNLMAQGVDQCRCKMLEFRARQRRVVSQQLPDLEIVALHHISLQVDGKQQVLVSLHVDKRRVIDGLQLEMELGDMAL</sequence>